<proteinExistence type="predicted"/>
<evidence type="ECO:0000313" key="2">
    <source>
        <dbReference type="WBParaSite" id="JU765_v2.g19412.t1"/>
    </source>
</evidence>
<evidence type="ECO:0000313" key="1">
    <source>
        <dbReference type="Proteomes" id="UP000887576"/>
    </source>
</evidence>
<dbReference type="WBParaSite" id="JU765_v2.g19412.t1">
    <property type="protein sequence ID" value="JU765_v2.g19412.t1"/>
    <property type="gene ID" value="JU765_v2.g19412"/>
</dbReference>
<accession>A0AC34QU31</accession>
<name>A0AC34QU31_9BILA</name>
<organism evidence="1 2">
    <name type="scientific">Panagrolaimus sp. JU765</name>
    <dbReference type="NCBI Taxonomy" id="591449"/>
    <lineage>
        <taxon>Eukaryota</taxon>
        <taxon>Metazoa</taxon>
        <taxon>Ecdysozoa</taxon>
        <taxon>Nematoda</taxon>
        <taxon>Chromadorea</taxon>
        <taxon>Rhabditida</taxon>
        <taxon>Tylenchina</taxon>
        <taxon>Panagrolaimomorpha</taxon>
        <taxon>Panagrolaimoidea</taxon>
        <taxon>Panagrolaimidae</taxon>
        <taxon>Panagrolaimus</taxon>
    </lineage>
</organism>
<sequence>MASLVAGKLGLVTGGGSGIGRAICQNLAKNGASVLVVDIQDKAAQETVELLQQESPQGNHSAFVGDVSRRDEVDNLRDFFVKQFGGKPASFLVNSAGITRDGFLVKMNDQMFDEVMNVNLRAIYLLTQTFARLAIQQEKPASFVNLSSIVGKTGNIGQTNYAASKAGVIGFTKSAAKELARYQIRVNSILPGFIKTPMTQKVPDKVLSAICKNIPIGRMGNPEEIAHAVTFLCSDLSSYITGAQIEVTGGLDM</sequence>
<reference evidence="2" key="1">
    <citation type="submission" date="2022-11" db="UniProtKB">
        <authorList>
            <consortium name="WormBaseParasite"/>
        </authorList>
    </citation>
    <scope>IDENTIFICATION</scope>
</reference>
<dbReference type="Proteomes" id="UP000887576">
    <property type="component" value="Unplaced"/>
</dbReference>
<protein>
    <submittedName>
        <fullName evidence="2">Estradiol 17-beta-dehydrogenase 8</fullName>
    </submittedName>
</protein>